<evidence type="ECO:0000256" key="7">
    <source>
        <dbReference type="SAM" id="Phobius"/>
    </source>
</evidence>
<feature type="transmembrane region" description="Helical" evidence="7">
    <location>
        <begin position="237"/>
        <end position="256"/>
    </location>
</feature>
<evidence type="ECO:0000256" key="2">
    <source>
        <dbReference type="ARBA" id="ARBA00022475"/>
    </source>
</evidence>
<sequence>MKTPLEVLSVSITSFLLSFLLNKLLLQTNFLQTAFQQNTENRWASRNKPPIGGFSFYMVFLCNLIWLDRSWQFLVFPFTFIFFWGLMDDFLKMPPLLKFIGQASLAGFFIVHGDYITISDNDSINKGFTFFWIVGIMNSMNMLDNMDGVLASTTLIILFATLLLVIEQVYTEAYEIGFVMSLMAAIAGFLYFNWSPAKMFMGDNGSQFLGAFLAWLSIKYFWGFRSQHIEGVQLKQFLVPILVFTIPLVDTSTVIFHRLRRGLSPFIGGKDHLAHHLVYAGFSEKDAVKFLCILSMFSGMIVFFIGDVVGTNMWISSNTTLVVIYWVLVWLILQILYERGIHWSKM</sequence>
<proteinExistence type="predicted"/>
<evidence type="ECO:0000256" key="1">
    <source>
        <dbReference type="ARBA" id="ARBA00004651"/>
    </source>
</evidence>
<feature type="transmembrane region" description="Helical" evidence="7">
    <location>
        <begin position="206"/>
        <end position="225"/>
    </location>
</feature>
<dbReference type="PANTHER" id="PTHR22926:SF3">
    <property type="entry name" value="UNDECAPRENYL-PHOSPHATE ALPHA-N-ACETYLGLUCOSAMINYL 1-PHOSPHATE TRANSFERASE"/>
    <property type="match status" value="1"/>
</dbReference>
<feature type="transmembrane region" description="Helical" evidence="7">
    <location>
        <begin position="287"/>
        <end position="306"/>
    </location>
</feature>
<dbReference type="Pfam" id="PF00953">
    <property type="entry name" value="Glycos_transf_4"/>
    <property type="match status" value="1"/>
</dbReference>
<evidence type="ECO:0000256" key="5">
    <source>
        <dbReference type="ARBA" id="ARBA00022989"/>
    </source>
</evidence>
<dbReference type="GO" id="GO:0016740">
    <property type="term" value="F:transferase activity"/>
    <property type="evidence" value="ECO:0007669"/>
    <property type="project" value="UniProtKB-KW"/>
</dbReference>
<evidence type="ECO:0000256" key="4">
    <source>
        <dbReference type="ARBA" id="ARBA00022692"/>
    </source>
</evidence>
<dbReference type="EC" id="2.7.8.-" evidence="8"/>
<dbReference type="InterPro" id="IPR000715">
    <property type="entry name" value="Glycosyl_transferase_4"/>
</dbReference>
<feature type="transmembrane region" description="Helical" evidence="7">
    <location>
        <begin position="6"/>
        <end position="26"/>
    </location>
</feature>
<feature type="transmembrane region" description="Helical" evidence="7">
    <location>
        <begin position="73"/>
        <end position="91"/>
    </location>
</feature>
<keyword evidence="4 7" id="KW-0812">Transmembrane</keyword>
<protein>
    <submittedName>
        <fullName evidence="8">MraY family glycosyltransferase</fullName>
        <ecNumber evidence="8">2.7.8.-</ecNumber>
    </submittedName>
</protein>
<comment type="caution">
    <text evidence="8">The sequence shown here is derived from an EMBL/GenBank/DDBJ whole genome shotgun (WGS) entry which is preliminary data.</text>
</comment>
<evidence type="ECO:0000256" key="3">
    <source>
        <dbReference type="ARBA" id="ARBA00022679"/>
    </source>
</evidence>
<feature type="transmembrane region" description="Helical" evidence="7">
    <location>
        <begin position="149"/>
        <end position="170"/>
    </location>
</feature>
<organism evidence="8 9">
    <name type="scientific">Arcicella rigui</name>
    <dbReference type="NCBI Taxonomy" id="797020"/>
    <lineage>
        <taxon>Bacteria</taxon>
        <taxon>Pseudomonadati</taxon>
        <taxon>Bacteroidota</taxon>
        <taxon>Cytophagia</taxon>
        <taxon>Cytophagales</taxon>
        <taxon>Flectobacillaceae</taxon>
        <taxon>Arcicella</taxon>
    </lineage>
</organism>
<keyword evidence="6 7" id="KW-0472">Membrane</keyword>
<keyword evidence="5 7" id="KW-1133">Transmembrane helix</keyword>
<name>A0ABU5Q7F4_9BACT</name>
<feature type="transmembrane region" description="Helical" evidence="7">
    <location>
        <begin position="176"/>
        <end position="194"/>
    </location>
</feature>
<gene>
    <name evidence="8" type="ORF">VB248_06540</name>
</gene>
<dbReference type="RefSeq" id="WP_323295947.1">
    <property type="nucleotide sequence ID" value="NZ_JAYFUM010000007.1"/>
</dbReference>
<keyword evidence="2" id="KW-1003">Cell membrane</keyword>
<accession>A0ABU5Q7F4</accession>
<feature type="transmembrane region" description="Helical" evidence="7">
    <location>
        <begin position="47"/>
        <end position="67"/>
    </location>
</feature>
<evidence type="ECO:0000313" key="8">
    <source>
        <dbReference type="EMBL" id="MEA5138780.1"/>
    </source>
</evidence>
<dbReference type="CDD" id="cd06853">
    <property type="entry name" value="GT_WecA_like"/>
    <property type="match status" value="1"/>
</dbReference>
<dbReference type="Proteomes" id="UP001302949">
    <property type="component" value="Unassembled WGS sequence"/>
</dbReference>
<feature type="transmembrane region" description="Helical" evidence="7">
    <location>
        <begin position="318"/>
        <end position="337"/>
    </location>
</feature>
<evidence type="ECO:0000313" key="9">
    <source>
        <dbReference type="Proteomes" id="UP001302949"/>
    </source>
</evidence>
<dbReference type="EMBL" id="JAYFUM010000007">
    <property type="protein sequence ID" value="MEA5138780.1"/>
    <property type="molecule type" value="Genomic_DNA"/>
</dbReference>
<reference evidence="8 9" key="1">
    <citation type="submission" date="2023-12" db="EMBL/GenBank/DDBJ databases">
        <title>Novel species of the genus Arcicella isolated from rivers.</title>
        <authorList>
            <person name="Lu H."/>
        </authorList>
    </citation>
    <scope>NUCLEOTIDE SEQUENCE [LARGE SCALE GENOMIC DNA]</scope>
    <source>
        <strain evidence="8 9">KCTC 23307</strain>
    </source>
</reference>
<keyword evidence="9" id="KW-1185">Reference proteome</keyword>
<evidence type="ECO:0000256" key="6">
    <source>
        <dbReference type="ARBA" id="ARBA00023136"/>
    </source>
</evidence>
<keyword evidence="3 8" id="KW-0808">Transferase</keyword>
<comment type="subcellular location">
    <subcellularLocation>
        <location evidence="1">Cell membrane</location>
        <topology evidence="1">Multi-pass membrane protein</topology>
    </subcellularLocation>
</comment>
<dbReference type="PANTHER" id="PTHR22926">
    <property type="entry name" value="PHOSPHO-N-ACETYLMURAMOYL-PENTAPEPTIDE-TRANSFERASE"/>
    <property type="match status" value="1"/>
</dbReference>